<accession>A0A2P8EF27</accession>
<evidence type="ECO:0000313" key="3">
    <source>
        <dbReference type="Proteomes" id="UP000243528"/>
    </source>
</evidence>
<sequence length="46" mass="4899">MGLDGKIVDTDRVAGTTTSRKGATIDAWYSGKTRDFSGQHPGPHPL</sequence>
<feature type="region of interest" description="Disordered" evidence="1">
    <location>
        <begin position="1"/>
        <end position="20"/>
    </location>
</feature>
<keyword evidence="3" id="KW-1185">Reference proteome</keyword>
<dbReference type="Proteomes" id="UP000243528">
    <property type="component" value="Unassembled WGS sequence"/>
</dbReference>
<evidence type="ECO:0000313" key="2">
    <source>
        <dbReference type="EMBL" id="PSL08082.1"/>
    </source>
</evidence>
<proteinExistence type="predicted"/>
<name>A0A2P8EF27_9ACTN</name>
<reference evidence="2 3" key="1">
    <citation type="submission" date="2018-03" db="EMBL/GenBank/DDBJ databases">
        <title>Genomic Encyclopedia of Archaeal and Bacterial Type Strains, Phase II (KMG-II): from individual species to whole genera.</title>
        <authorList>
            <person name="Goeker M."/>
        </authorList>
    </citation>
    <scope>NUCLEOTIDE SEQUENCE [LARGE SCALE GENOMIC DNA]</scope>
    <source>
        <strain evidence="2 3">DSM 45211</strain>
    </source>
</reference>
<feature type="compositionally biased region" description="Basic and acidic residues" evidence="1">
    <location>
        <begin position="1"/>
        <end position="12"/>
    </location>
</feature>
<dbReference type="EMBL" id="PYGE01000001">
    <property type="protein sequence ID" value="PSL08082.1"/>
    <property type="molecule type" value="Genomic_DNA"/>
</dbReference>
<gene>
    <name evidence="2" type="ORF">CLV30_10149</name>
</gene>
<organism evidence="2 3">
    <name type="scientific">Haloactinopolyspora alba</name>
    <dbReference type="NCBI Taxonomy" id="648780"/>
    <lineage>
        <taxon>Bacteria</taxon>
        <taxon>Bacillati</taxon>
        <taxon>Actinomycetota</taxon>
        <taxon>Actinomycetes</taxon>
        <taxon>Jiangellales</taxon>
        <taxon>Jiangellaceae</taxon>
        <taxon>Haloactinopolyspora</taxon>
    </lineage>
</organism>
<protein>
    <submittedName>
        <fullName evidence="2">Uncharacterized protein</fullName>
    </submittedName>
</protein>
<evidence type="ECO:0000256" key="1">
    <source>
        <dbReference type="SAM" id="MobiDB-lite"/>
    </source>
</evidence>
<dbReference type="AlphaFoldDB" id="A0A2P8EF27"/>
<comment type="caution">
    <text evidence="2">The sequence shown here is derived from an EMBL/GenBank/DDBJ whole genome shotgun (WGS) entry which is preliminary data.</text>
</comment>